<evidence type="ECO:0000313" key="2">
    <source>
        <dbReference type="Proteomes" id="UP000386466"/>
    </source>
</evidence>
<dbReference type="InterPro" id="IPR004244">
    <property type="entry name" value="Transposase_22"/>
</dbReference>
<accession>A0A485P032</accession>
<keyword evidence="2" id="KW-1185">Reference proteome</keyword>
<sequence>MKNTIVEIKNALDGISSRLQKIEGQINDLEDRGMASNQAEQVRGKRIMQNKDRLREFRIQDEEKEKGAENLFEETIAENFLYLKKETDTQVQEA</sequence>
<name>A0A485P032_LYNPA</name>
<organism evidence="1 2">
    <name type="scientific">Lynx pardinus</name>
    <name type="common">Iberian lynx</name>
    <name type="synonym">Felis pardina</name>
    <dbReference type="NCBI Taxonomy" id="191816"/>
    <lineage>
        <taxon>Eukaryota</taxon>
        <taxon>Metazoa</taxon>
        <taxon>Chordata</taxon>
        <taxon>Craniata</taxon>
        <taxon>Vertebrata</taxon>
        <taxon>Euteleostomi</taxon>
        <taxon>Mammalia</taxon>
        <taxon>Eutheria</taxon>
        <taxon>Laurasiatheria</taxon>
        <taxon>Carnivora</taxon>
        <taxon>Feliformia</taxon>
        <taxon>Felidae</taxon>
        <taxon>Felinae</taxon>
        <taxon>Lynx</taxon>
    </lineage>
</organism>
<evidence type="ECO:0000313" key="1">
    <source>
        <dbReference type="EMBL" id="VFV37947.1"/>
    </source>
</evidence>
<dbReference type="PANTHER" id="PTHR11505">
    <property type="entry name" value="L1 TRANSPOSABLE ELEMENT-RELATED"/>
    <property type="match status" value="1"/>
</dbReference>
<dbReference type="Proteomes" id="UP000386466">
    <property type="component" value="Unassembled WGS sequence"/>
</dbReference>
<reference evidence="1 2" key="1">
    <citation type="submission" date="2019-01" db="EMBL/GenBank/DDBJ databases">
        <authorList>
            <person name="Alioto T."/>
            <person name="Alioto T."/>
        </authorList>
    </citation>
    <scope>NUCLEOTIDE SEQUENCE [LARGE SCALE GENOMIC DNA]</scope>
</reference>
<dbReference type="EMBL" id="CAAGRJ010025223">
    <property type="protein sequence ID" value="VFV37947.1"/>
    <property type="molecule type" value="Genomic_DNA"/>
</dbReference>
<dbReference type="AlphaFoldDB" id="A0A485P032"/>
<protein>
    <submittedName>
        <fullName evidence="1">Uncharacterized protein</fullName>
    </submittedName>
</protein>
<proteinExistence type="predicted"/>
<gene>
    <name evidence="1" type="ORF">LYPA_23C006328</name>
</gene>
<dbReference type="Gene3D" id="1.20.5.390">
    <property type="entry name" value="L1 transposable element, trimerization domain"/>
    <property type="match status" value="1"/>
</dbReference>